<dbReference type="EMBL" id="JABXBU010002231">
    <property type="protein sequence ID" value="KAF8764430.1"/>
    <property type="molecule type" value="Genomic_DNA"/>
</dbReference>
<evidence type="ECO:0000313" key="2">
    <source>
        <dbReference type="Proteomes" id="UP000807504"/>
    </source>
</evidence>
<keyword evidence="2" id="KW-1185">Reference proteome</keyword>
<proteinExistence type="predicted"/>
<dbReference type="PANTHER" id="PTHR46060:SF1">
    <property type="entry name" value="MARINER MOS1 TRANSPOSASE-LIKE PROTEIN"/>
    <property type="match status" value="1"/>
</dbReference>
<reference evidence="1" key="1">
    <citation type="journal article" date="2020" name="bioRxiv">
        <title>Chromosome-level reference genome of the European wasp spider Argiope bruennichi: a resource for studies on range expansion and evolutionary adaptation.</title>
        <authorList>
            <person name="Sheffer M.M."/>
            <person name="Hoppe A."/>
            <person name="Krehenwinkel H."/>
            <person name="Uhl G."/>
            <person name="Kuss A.W."/>
            <person name="Jensen L."/>
            <person name="Jensen C."/>
            <person name="Gillespie R.G."/>
            <person name="Hoff K.J."/>
            <person name="Prost S."/>
        </authorList>
    </citation>
    <scope>NUCLEOTIDE SEQUENCE</scope>
</reference>
<evidence type="ECO:0000313" key="1">
    <source>
        <dbReference type="EMBL" id="KAF8764430.1"/>
    </source>
</evidence>
<dbReference type="PANTHER" id="PTHR46060">
    <property type="entry name" value="MARINER MOS1 TRANSPOSASE-LIKE PROTEIN"/>
    <property type="match status" value="1"/>
</dbReference>
<comment type="caution">
    <text evidence="1">The sequence shown here is derived from an EMBL/GenBank/DDBJ whole genome shotgun (WGS) entry which is preliminary data.</text>
</comment>
<dbReference type="Proteomes" id="UP000807504">
    <property type="component" value="Unassembled WGS sequence"/>
</dbReference>
<evidence type="ECO:0008006" key="3">
    <source>
        <dbReference type="Google" id="ProtNLM"/>
    </source>
</evidence>
<dbReference type="GO" id="GO:0003676">
    <property type="term" value="F:nucleic acid binding"/>
    <property type="evidence" value="ECO:0007669"/>
    <property type="project" value="InterPro"/>
</dbReference>
<accession>A0A8T0E4Q1</accession>
<dbReference type="InterPro" id="IPR052709">
    <property type="entry name" value="Transposase-MT_Hybrid"/>
</dbReference>
<dbReference type="AlphaFoldDB" id="A0A8T0E4Q1"/>
<gene>
    <name evidence="1" type="ORF">HNY73_022501</name>
</gene>
<sequence length="124" mass="14083">MMQRVEYIILSNRRVSIAHTAQDLGISVGSAHSIVHNQLDYRKLCSRWVPCSLSSEQKRTQIAASLEFFQRYSVERNDFLNRVITGDEIWVHAALHPRNEVSVNGMETHIIACENKIQSSSISG</sequence>
<organism evidence="1 2">
    <name type="scientific">Argiope bruennichi</name>
    <name type="common">Wasp spider</name>
    <name type="synonym">Aranea bruennichi</name>
    <dbReference type="NCBI Taxonomy" id="94029"/>
    <lineage>
        <taxon>Eukaryota</taxon>
        <taxon>Metazoa</taxon>
        <taxon>Ecdysozoa</taxon>
        <taxon>Arthropoda</taxon>
        <taxon>Chelicerata</taxon>
        <taxon>Arachnida</taxon>
        <taxon>Araneae</taxon>
        <taxon>Araneomorphae</taxon>
        <taxon>Entelegynae</taxon>
        <taxon>Araneoidea</taxon>
        <taxon>Araneidae</taxon>
        <taxon>Argiope</taxon>
    </lineage>
</organism>
<protein>
    <recommendedName>
        <fullName evidence="3">Transposase</fullName>
    </recommendedName>
</protein>
<name>A0A8T0E4Q1_ARGBR</name>
<dbReference type="InterPro" id="IPR036397">
    <property type="entry name" value="RNaseH_sf"/>
</dbReference>
<reference evidence="1" key="2">
    <citation type="submission" date="2020-06" db="EMBL/GenBank/DDBJ databases">
        <authorList>
            <person name="Sheffer M."/>
        </authorList>
    </citation>
    <scope>NUCLEOTIDE SEQUENCE</scope>
</reference>
<dbReference type="Gene3D" id="3.30.420.10">
    <property type="entry name" value="Ribonuclease H-like superfamily/Ribonuclease H"/>
    <property type="match status" value="1"/>
</dbReference>